<keyword evidence="3" id="KW-1185">Reference proteome</keyword>
<accession>X6LTG6</accession>
<evidence type="ECO:0000313" key="2">
    <source>
        <dbReference type="EMBL" id="ETO04030.1"/>
    </source>
</evidence>
<name>X6LTG6_RETFI</name>
<protein>
    <recommendedName>
        <fullName evidence="1">DH domain-containing protein</fullName>
    </recommendedName>
</protein>
<dbReference type="EMBL" id="ASPP01030754">
    <property type="protein sequence ID" value="ETO04030.1"/>
    <property type="molecule type" value="Genomic_DNA"/>
</dbReference>
<dbReference type="InterPro" id="IPR051092">
    <property type="entry name" value="FYVE_RhoGEF_PH"/>
</dbReference>
<dbReference type="OrthoDB" id="660555at2759"/>
<dbReference type="InterPro" id="IPR000219">
    <property type="entry name" value="DH_dom"/>
</dbReference>
<dbReference type="Gene3D" id="1.20.900.10">
    <property type="entry name" value="Dbl homology (DH) domain"/>
    <property type="match status" value="1"/>
</dbReference>
<feature type="non-terminal residue" evidence="2">
    <location>
        <position position="171"/>
    </location>
</feature>
<dbReference type="Pfam" id="PF00621">
    <property type="entry name" value="RhoGEF"/>
    <property type="match status" value="1"/>
</dbReference>
<comment type="caution">
    <text evidence="2">The sequence shown here is derived from an EMBL/GenBank/DDBJ whole genome shotgun (WGS) entry which is preliminary data.</text>
</comment>
<dbReference type="InterPro" id="IPR035899">
    <property type="entry name" value="DBL_dom_sf"/>
</dbReference>
<gene>
    <name evidence="2" type="ORF">RFI_33372</name>
</gene>
<sequence>IREKEEEEQKEKDRQRKEKWAQKRVHSIEELIKTEQTYVDSLTLCIDLFVTPLEHMPKALSRNDHRVLFSDIKTIRGINQAFLQELLHQWKSFQNHNTKIGEHFIKFTPYFRQYQNYLNNYGNAMDLLFQILHHNYHPSPPHNDGIIMAIASPLSPSLIPLPFSTNNSNGY</sequence>
<feature type="domain" description="DH" evidence="1">
    <location>
        <begin position="23"/>
        <end position="128"/>
    </location>
</feature>
<reference evidence="2 3" key="1">
    <citation type="journal article" date="2013" name="Curr. Biol.">
        <title>The Genome of the Foraminiferan Reticulomyxa filosa.</title>
        <authorList>
            <person name="Glockner G."/>
            <person name="Hulsmann N."/>
            <person name="Schleicher M."/>
            <person name="Noegel A.A."/>
            <person name="Eichinger L."/>
            <person name="Gallinger C."/>
            <person name="Pawlowski J."/>
            <person name="Sierra R."/>
            <person name="Euteneuer U."/>
            <person name="Pillet L."/>
            <person name="Moustafa A."/>
            <person name="Platzer M."/>
            <person name="Groth M."/>
            <person name="Szafranski K."/>
            <person name="Schliwa M."/>
        </authorList>
    </citation>
    <scope>NUCLEOTIDE SEQUENCE [LARGE SCALE GENOMIC DNA]</scope>
</reference>
<dbReference type="SUPFAM" id="SSF48065">
    <property type="entry name" value="DBL homology domain (DH-domain)"/>
    <property type="match status" value="1"/>
</dbReference>
<dbReference type="Proteomes" id="UP000023152">
    <property type="component" value="Unassembled WGS sequence"/>
</dbReference>
<dbReference type="PROSITE" id="PS50010">
    <property type="entry name" value="DH_2"/>
    <property type="match status" value="1"/>
</dbReference>
<dbReference type="AlphaFoldDB" id="X6LTG6"/>
<evidence type="ECO:0000259" key="1">
    <source>
        <dbReference type="PROSITE" id="PS50010"/>
    </source>
</evidence>
<dbReference type="GO" id="GO:0005737">
    <property type="term" value="C:cytoplasm"/>
    <property type="evidence" value="ECO:0007669"/>
    <property type="project" value="TreeGrafter"/>
</dbReference>
<organism evidence="2 3">
    <name type="scientific">Reticulomyxa filosa</name>
    <dbReference type="NCBI Taxonomy" id="46433"/>
    <lineage>
        <taxon>Eukaryota</taxon>
        <taxon>Sar</taxon>
        <taxon>Rhizaria</taxon>
        <taxon>Retaria</taxon>
        <taxon>Foraminifera</taxon>
        <taxon>Monothalamids</taxon>
        <taxon>Reticulomyxidae</taxon>
        <taxon>Reticulomyxa</taxon>
    </lineage>
</organism>
<proteinExistence type="predicted"/>
<dbReference type="PANTHER" id="PTHR12673:SF159">
    <property type="entry name" value="LD03170P"/>
    <property type="match status" value="1"/>
</dbReference>
<dbReference type="GO" id="GO:0005085">
    <property type="term" value="F:guanyl-nucleotide exchange factor activity"/>
    <property type="evidence" value="ECO:0007669"/>
    <property type="project" value="InterPro"/>
</dbReference>
<evidence type="ECO:0000313" key="3">
    <source>
        <dbReference type="Proteomes" id="UP000023152"/>
    </source>
</evidence>
<dbReference type="PANTHER" id="PTHR12673">
    <property type="entry name" value="FACIOGENITAL DYSPLASIA PROTEIN"/>
    <property type="match status" value="1"/>
</dbReference>
<feature type="non-terminal residue" evidence="2">
    <location>
        <position position="1"/>
    </location>
</feature>